<dbReference type="Proteomes" id="UP000314294">
    <property type="component" value="Unassembled WGS sequence"/>
</dbReference>
<reference evidence="2 3" key="1">
    <citation type="submission" date="2019-03" db="EMBL/GenBank/DDBJ databases">
        <title>First draft genome of Liparis tanakae, snailfish: a comprehensive survey of snailfish specific genes.</title>
        <authorList>
            <person name="Kim W."/>
            <person name="Song I."/>
            <person name="Jeong J.-H."/>
            <person name="Kim D."/>
            <person name="Kim S."/>
            <person name="Ryu S."/>
            <person name="Song J.Y."/>
            <person name="Lee S.K."/>
        </authorList>
    </citation>
    <scope>NUCLEOTIDE SEQUENCE [LARGE SCALE GENOMIC DNA]</scope>
    <source>
        <tissue evidence="2">Muscle</tissue>
    </source>
</reference>
<dbReference type="AlphaFoldDB" id="A0A4Z2HHZ5"/>
<gene>
    <name evidence="2" type="ORF">EYF80_024276</name>
</gene>
<feature type="region of interest" description="Disordered" evidence="1">
    <location>
        <begin position="1"/>
        <end position="29"/>
    </location>
</feature>
<accession>A0A4Z2HHZ5</accession>
<sequence>MASGPETPTPRGKQRDRHPEAAGRRKPYSAQTDIILPGFLIGRHCDASFPAWKRRLSQLSRLER</sequence>
<keyword evidence="3" id="KW-1185">Reference proteome</keyword>
<organism evidence="2 3">
    <name type="scientific">Liparis tanakae</name>
    <name type="common">Tanaka's snailfish</name>
    <dbReference type="NCBI Taxonomy" id="230148"/>
    <lineage>
        <taxon>Eukaryota</taxon>
        <taxon>Metazoa</taxon>
        <taxon>Chordata</taxon>
        <taxon>Craniata</taxon>
        <taxon>Vertebrata</taxon>
        <taxon>Euteleostomi</taxon>
        <taxon>Actinopterygii</taxon>
        <taxon>Neopterygii</taxon>
        <taxon>Teleostei</taxon>
        <taxon>Neoteleostei</taxon>
        <taxon>Acanthomorphata</taxon>
        <taxon>Eupercaria</taxon>
        <taxon>Perciformes</taxon>
        <taxon>Cottioidei</taxon>
        <taxon>Cottales</taxon>
        <taxon>Liparidae</taxon>
        <taxon>Liparis</taxon>
    </lineage>
</organism>
<comment type="caution">
    <text evidence="2">The sequence shown here is derived from an EMBL/GenBank/DDBJ whole genome shotgun (WGS) entry which is preliminary data.</text>
</comment>
<name>A0A4Z2HHZ5_9TELE</name>
<evidence type="ECO:0000256" key="1">
    <source>
        <dbReference type="SAM" id="MobiDB-lite"/>
    </source>
</evidence>
<evidence type="ECO:0000313" key="2">
    <source>
        <dbReference type="EMBL" id="TNN65457.1"/>
    </source>
</evidence>
<evidence type="ECO:0000313" key="3">
    <source>
        <dbReference type="Proteomes" id="UP000314294"/>
    </source>
</evidence>
<dbReference type="EMBL" id="SRLO01000234">
    <property type="protein sequence ID" value="TNN65457.1"/>
    <property type="molecule type" value="Genomic_DNA"/>
</dbReference>
<proteinExistence type="predicted"/>
<protein>
    <submittedName>
        <fullName evidence="2">Uncharacterized protein</fullName>
    </submittedName>
</protein>